<evidence type="ECO:0000256" key="2">
    <source>
        <dbReference type="ARBA" id="ARBA00022748"/>
    </source>
</evidence>
<dbReference type="AlphaFoldDB" id="A0A941F3R2"/>
<dbReference type="SUPFAM" id="SSF52833">
    <property type="entry name" value="Thioredoxin-like"/>
    <property type="match status" value="1"/>
</dbReference>
<dbReference type="PANTHER" id="PTHR42852:SF6">
    <property type="entry name" value="THIOL:DISULFIDE INTERCHANGE PROTEIN DSBE"/>
    <property type="match status" value="1"/>
</dbReference>
<keyword evidence="7" id="KW-1185">Reference proteome</keyword>
<feature type="domain" description="Thioredoxin" evidence="5">
    <location>
        <begin position="230"/>
        <end position="366"/>
    </location>
</feature>
<dbReference type="Gene3D" id="3.40.30.10">
    <property type="entry name" value="Glutaredoxin"/>
    <property type="match status" value="1"/>
</dbReference>
<reference evidence="6" key="2">
    <citation type="submission" date="2021-04" db="EMBL/GenBank/DDBJ databases">
        <authorList>
            <person name="Zhang T."/>
            <person name="Zhang Y."/>
            <person name="Lu D."/>
            <person name="Zuo D."/>
            <person name="Du Z."/>
        </authorList>
    </citation>
    <scope>NUCLEOTIDE SEQUENCE</scope>
    <source>
        <strain evidence="6">JR1</strain>
    </source>
</reference>
<keyword evidence="3" id="KW-1015">Disulfide bond</keyword>
<dbReference type="GO" id="GO:0016209">
    <property type="term" value="F:antioxidant activity"/>
    <property type="evidence" value="ECO:0007669"/>
    <property type="project" value="InterPro"/>
</dbReference>
<evidence type="ECO:0000259" key="5">
    <source>
        <dbReference type="PROSITE" id="PS51352"/>
    </source>
</evidence>
<gene>
    <name evidence="6" type="ORF">KDU71_11660</name>
</gene>
<dbReference type="Proteomes" id="UP000679220">
    <property type="component" value="Unassembled WGS sequence"/>
</dbReference>
<comment type="caution">
    <text evidence="6">The sequence shown here is derived from an EMBL/GenBank/DDBJ whole genome shotgun (WGS) entry which is preliminary data.</text>
</comment>
<reference evidence="6" key="1">
    <citation type="journal article" date="2018" name="Int. J. Syst. Evol. Microbiol.">
        <title>Carboxylicivirga sediminis sp. nov., isolated from coastal sediment.</title>
        <authorList>
            <person name="Wang F.Q."/>
            <person name="Ren L.H."/>
            <person name="Zou R.J."/>
            <person name="Sun Y.Z."/>
            <person name="Liu X.J."/>
            <person name="Jiang F."/>
            <person name="Liu L.J."/>
        </authorList>
    </citation>
    <scope>NUCLEOTIDE SEQUENCE</scope>
    <source>
        <strain evidence="6">JR1</strain>
    </source>
</reference>
<evidence type="ECO:0000313" key="6">
    <source>
        <dbReference type="EMBL" id="MBR8536216.1"/>
    </source>
</evidence>
<evidence type="ECO:0000256" key="1">
    <source>
        <dbReference type="ARBA" id="ARBA00004196"/>
    </source>
</evidence>
<dbReference type="GO" id="GO:0016491">
    <property type="term" value="F:oxidoreductase activity"/>
    <property type="evidence" value="ECO:0007669"/>
    <property type="project" value="InterPro"/>
</dbReference>
<dbReference type="InterPro" id="IPR050553">
    <property type="entry name" value="Thioredoxin_ResA/DsbE_sf"/>
</dbReference>
<sequence>MKNVLLAIFGVALLVGCQPKSYEVTGTLEGATSERVILKKLRKGQPVDVDTVEMVNGVFTFTGSVEAPELYFAVIDGKQQPAVFFVSNSKISITGNVDKLADIEVTGSEMTDLFMQFNDEVPGHERTQQLQQEYQMAYMSQDQDKIKILQEEMESILEDQRAYFKNFVDENTNNACGLFIAAQMAPSLDLEELRELIAKFEPAMAGHIYLTEVKELLEPLEEFEKAQAATAEGAVAPDFTLKSDKGEEVSLSDFRGKYVLVDFWASWCKPCRMENPNVVKAYNDYNSKGFDVVSVSVDRDLEAWKKAIEEDGLTWTQVNADEASGVAEIYGIQSIPSTFLLDKEGKIIAKNLRGEALEAKLAELMN</sequence>
<name>A0A941F3R2_9BACT</name>
<dbReference type="GO" id="GO:0017004">
    <property type="term" value="P:cytochrome complex assembly"/>
    <property type="evidence" value="ECO:0007669"/>
    <property type="project" value="UniProtKB-KW"/>
</dbReference>
<proteinExistence type="predicted"/>
<dbReference type="CDD" id="cd02966">
    <property type="entry name" value="TlpA_like_family"/>
    <property type="match status" value="1"/>
</dbReference>
<evidence type="ECO:0000256" key="3">
    <source>
        <dbReference type="ARBA" id="ARBA00023157"/>
    </source>
</evidence>
<dbReference type="PROSITE" id="PS51352">
    <property type="entry name" value="THIOREDOXIN_2"/>
    <property type="match status" value="1"/>
</dbReference>
<dbReference type="InterPro" id="IPR036249">
    <property type="entry name" value="Thioredoxin-like_sf"/>
</dbReference>
<dbReference type="InterPro" id="IPR000866">
    <property type="entry name" value="AhpC/TSA"/>
</dbReference>
<dbReference type="GO" id="GO:0030313">
    <property type="term" value="C:cell envelope"/>
    <property type="evidence" value="ECO:0007669"/>
    <property type="project" value="UniProtKB-SubCell"/>
</dbReference>
<protein>
    <submittedName>
        <fullName evidence="6">AhpC/TSA family protein</fullName>
    </submittedName>
</protein>
<dbReference type="Pfam" id="PF00578">
    <property type="entry name" value="AhpC-TSA"/>
    <property type="match status" value="1"/>
</dbReference>
<dbReference type="PANTHER" id="PTHR42852">
    <property type="entry name" value="THIOL:DISULFIDE INTERCHANGE PROTEIN DSBE"/>
    <property type="match status" value="1"/>
</dbReference>
<evidence type="ECO:0000256" key="4">
    <source>
        <dbReference type="ARBA" id="ARBA00023284"/>
    </source>
</evidence>
<dbReference type="EMBL" id="JAGTAR010000016">
    <property type="protein sequence ID" value="MBR8536216.1"/>
    <property type="molecule type" value="Genomic_DNA"/>
</dbReference>
<dbReference type="RefSeq" id="WP_212191109.1">
    <property type="nucleotide sequence ID" value="NZ_JAGTAR010000016.1"/>
</dbReference>
<organism evidence="6 7">
    <name type="scientific">Carboxylicivirga sediminis</name>
    <dbReference type="NCBI Taxonomy" id="2006564"/>
    <lineage>
        <taxon>Bacteria</taxon>
        <taxon>Pseudomonadati</taxon>
        <taxon>Bacteroidota</taxon>
        <taxon>Bacteroidia</taxon>
        <taxon>Marinilabiliales</taxon>
        <taxon>Marinilabiliaceae</taxon>
        <taxon>Carboxylicivirga</taxon>
    </lineage>
</organism>
<dbReference type="InterPro" id="IPR025380">
    <property type="entry name" value="DUF4369"/>
</dbReference>
<evidence type="ECO:0000313" key="7">
    <source>
        <dbReference type="Proteomes" id="UP000679220"/>
    </source>
</evidence>
<keyword evidence="2" id="KW-0201">Cytochrome c-type biogenesis</keyword>
<dbReference type="InterPro" id="IPR013766">
    <property type="entry name" value="Thioredoxin_domain"/>
</dbReference>
<accession>A0A941F3R2</accession>
<comment type="subcellular location">
    <subcellularLocation>
        <location evidence="1">Cell envelope</location>
    </subcellularLocation>
</comment>
<keyword evidence="4" id="KW-0676">Redox-active center</keyword>
<dbReference type="PROSITE" id="PS51257">
    <property type="entry name" value="PROKAR_LIPOPROTEIN"/>
    <property type="match status" value="1"/>
</dbReference>
<dbReference type="Pfam" id="PF14289">
    <property type="entry name" value="DUF4369"/>
    <property type="match status" value="1"/>
</dbReference>